<accession>A0A9X2HM13</accession>
<evidence type="ECO:0000313" key="2">
    <source>
        <dbReference type="Proteomes" id="UP001139451"/>
    </source>
</evidence>
<dbReference type="RefSeq" id="WP_254291879.1">
    <property type="nucleotide sequence ID" value="NZ_JAMLDX010000003.1"/>
</dbReference>
<dbReference type="Proteomes" id="UP001139451">
    <property type="component" value="Unassembled WGS sequence"/>
</dbReference>
<gene>
    <name evidence="1" type="ORF">M9978_05005</name>
</gene>
<organism evidence="1 2">
    <name type="scientific">Sphingomonas tagetis</name>
    <dbReference type="NCBI Taxonomy" id="2949092"/>
    <lineage>
        <taxon>Bacteria</taxon>
        <taxon>Pseudomonadati</taxon>
        <taxon>Pseudomonadota</taxon>
        <taxon>Alphaproteobacteria</taxon>
        <taxon>Sphingomonadales</taxon>
        <taxon>Sphingomonadaceae</taxon>
        <taxon>Sphingomonas</taxon>
    </lineage>
</organism>
<comment type="caution">
    <text evidence="1">The sequence shown here is derived from an EMBL/GenBank/DDBJ whole genome shotgun (WGS) entry which is preliminary data.</text>
</comment>
<evidence type="ECO:0008006" key="3">
    <source>
        <dbReference type="Google" id="ProtNLM"/>
    </source>
</evidence>
<dbReference type="EMBL" id="JAMLDX010000003">
    <property type="protein sequence ID" value="MCP3729783.1"/>
    <property type="molecule type" value="Genomic_DNA"/>
</dbReference>
<name>A0A9X2HM13_9SPHN</name>
<proteinExistence type="predicted"/>
<sequence>MKHAQPTTDPLATYTPATLRARHDGWTAERQRTFLSALAETGCISEAAHAAQIAPRSAYRLRNHPQGRAFATAWDKALQLAAARLMTTAYERAIKGSVREMWKDGELVGEIRQPSDKLLIYLLGRIAAVDMNGAGDRWSGIMRWSASASAALDASLAALSDSEVPIDRLSPYTYDAIPLGQGRETLAAPFLATASDDRPRDSR</sequence>
<keyword evidence="2" id="KW-1185">Reference proteome</keyword>
<evidence type="ECO:0000313" key="1">
    <source>
        <dbReference type="EMBL" id="MCP3729783.1"/>
    </source>
</evidence>
<protein>
    <recommendedName>
        <fullName evidence="3">Terminase small subunit</fullName>
    </recommendedName>
</protein>
<reference evidence="1" key="1">
    <citation type="submission" date="2022-05" db="EMBL/GenBank/DDBJ databases">
        <title>Sphingomonas sp. strain MG17 Genome sequencing and assembly.</title>
        <authorList>
            <person name="Kim I."/>
        </authorList>
    </citation>
    <scope>NUCLEOTIDE SEQUENCE</scope>
    <source>
        <strain evidence="1">MG17</strain>
    </source>
</reference>
<dbReference type="AlphaFoldDB" id="A0A9X2HM13"/>